<keyword evidence="2" id="KW-0009">Actin-binding</keyword>
<proteinExistence type="inferred from homology"/>
<reference evidence="5 6" key="2">
    <citation type="submission" date="2018-08" db="EMBL/GenBank/DDBJ databases">
        <title>Aphanomyces genome sequencing and annotation.</title>
        <authorList>
            <person name="Minardi D."/>
            <person name="Oidtmann B."/>
            <person name="Van Der Giezen M."/>
            <person name="Studholme D.J."/>
        </authorList>
    </citation>
    <scope>NUCLEOTIDE SEQUENCE [LARGE SCALE GENOMIC DNA]</scope>
    <source>
        <strain evidence="5 6">NJM0002</strain>
    </source>
</reference>
<dbReference type="GO" id="GO:0030042">
    <property type="term" value="P:actin filament depolymerization"/>
    <property type="evidence" value="ECO:0007669"/>
    <property type="project" value="InterPro"/>
</dbReference>
<feature type="domain" description="ADF-H" evidence="3">
    <location>
        <begin position="22"/>
        <end position="159"/>
    </location>
</feature>
<dbReference type="CDD" id="cd11286">
    <property type="entry name" value="ADF_cofilin_like"/>
    <property type="match status" value="1"/>
</dbReference>
<dbReference type="RefSeq" id="XP_008865138.1">
    <property type="nucleotide sequence ID" value="XM_008866916.1"/>
</dbReference>
<dbReference type="SUPFAM" id="SSF55753">
    <property type="entry name" value="Actin depolymerizing proteins"/>
    <property type="match status" value="1"/>
</dbReference>
<gene>
    <name evidence="5" type="ORF">DYB32_007093</name>
    <name evidence="4" type="ORF">H310_03137</name>
</gene>
<evidence type="ECO:0000259" key="3">
    <source>
        <dbReference type="PROSITE" id="PS51263"/>
    </source>
</evidence>
<dbReference type="EMBL" id="QUSY01000856">
    <property type="protein sequence ID" value="RHY27040.1"/>
    <property type="molecule type" value="Genomic_DNA"/>
</dbReference>
<protein>
    <recommendedName>
        <fullName evidence="3">ADF-H domain-containing protein</fullName>
    </recommendedName>
</protein>
<dbReference type="PROSITE" id="PS51263">
    <property type="entry name" value="ADF_H"/>
    <property type="match status" value="1"/>
</dbReference>
<comment type="similarity">
    <text evidence="1">Belongs to the actin-binding proteins ADF family.</text>
</comment>
<dbReference type="VEuPathDB" id="FungiDB:H310_03137"/>
<dbReference type="InterPro" id="IPR017904">
    <property type="entry name" value="ADF/Cofilin"/>
</dbReference>
<dbReference type="InterPro" id="IPR029006">
    <property type="entry name" value="ADF-H/Gelsolin-like_dom_sf"/>
</dbReference>
<evidence type="ECO:0000313" key="4">
    <source>
        <dbReference type="EMBL" id="ETW07063.1"/>
    </source>
</evidence>
<keyword evidence="6" id="KW-1185">Reference proteome</keyword>
<dbReference type="eggNOG" id="KOG1735">
    <property type="taxonomic scope" value="Eukaryota"/>
</dbReference>
<accession>A0A024UN70</accession>
<reference evidence="4" key="1">
    <citation type="submission" date="2013-12" db="EMBL/GenBank/DDBJ databases">
        <title>The Genome Sequence of Aphanomyces invadans NJM9701.</title>
        <authorList>
            <consortium name="The Broad Institute Genomics Platform"/>
            <person name="Russ C."/>
            <person name="Tyler B."/>
            <person name="van West P."/>
            <person name="Dieguez-Uribeondo J."/>
            <person name="Young S.K."/>
            <person name="Zeng Q."/>
            <person name="Gargeya S."/>
            <person name="Fitzgerald M."/>
            <person name="Abouelleil A."/>
            <person name="Alvarado L."/>
            <person name="Chapman S.B."/>
            <person name="Gainer-Dewar J."/>
            <person name="Goldberg J."/>
            <person name="Griggs A."/>
            <person name="Gujja S."/>
            <person name="Hansen M."/>
            <person name="Howarth C."/>
            <person name="Imamovic A."/>
            <person name="Ireland A."/>
            <person name="Larimer J."/>
            <person name="McCowan C."/>
            <person name="Murphy C."/>
            <person name="Pearson M."/>
            <person name="Poon T.W."/>
            <person name="Priest M."/>
            <person name="Roberts A."/>
            <person name="Saif S."/>
            <person name="Shea T."/>
            <person name="Sykes S."/>
            <person name="Wortman J."/>
            <person name="Nusbaum C."/>
            <person name="Birren B."/>
        </authorList>
    </citation>
    <scope>NUCLEOTIDE SEQUENCE [LARGE SCALE GENOMIC DNA]</scope>
    <source>
        <strain evidence="4">NJM9701</strain>
    </source>
</reference>
<evidence type="ECO:0000256" key="2">
    <source>
        <dbReference type="ARBA" id="ARBA00023203"/>
    </source>
</evidence>
<evidence type="ECO:0000256" key="1">
    <source>
        <dbReference type="ARBA" id="ARBA00006844"/>
    </source>
</evidence>
<dbReference type="EMBL" id="KI913955">
    <property type="protein sequence ID" value="ETW07063.1"/>
    <property type="molecule type" value="Genomic_DNA"/>
</dbReference>
<sequence>MAEPHTKTAGVPLQYANAGASTGPIHPTEEAVAAFKDIKMKRKFRFVFYRIDGAQIVVDKAGPPTGTHVDLMAALPHSDCRYVIYDHDILLPDGRRSSKLYFLFWAPPAAPPNSKMAYSHGKTAFRAHCDGCLDINASEIVDVQSALGLATDDDDDDEF</sequence>
<dbReference type="Pfam" id="PF00241">
    <property type="entry name" value="Cofilin_ADF"/>
    <property type="match status" value="1"/>
</dbReference>
<organism evidence="4">
    <name type="scientific">Aphanomyces invadans</name>
    <dbReference type="NCBI Taxonomy" id="157072"/>
    <lineage>
        <taxon>Eukaryota</taxon>
        <taxon>Sar</taxon>
        <taxon>Stramenopiles</taxon>
        <taxon>Oomycota</taxon>
        <taxon>Saprolegniomycetes</taxon>
        <taxon>Saprolegniales</taxon>
        <taxon>Verrucalvaceae</taxon>
        <taxon>Aphanomyces</taxon>
    </lineage>
</organism>
<dbReference type="AlphaFoldDB" id="A0A024UN70"/>
<dbReference type="Gene3D" id="3.40.20.10">
    <property type="entry name" value="Severin"/>
    <property type="match status" value="1"/>
</dbReference>
<dbReference type="STRING" id="157072.A0A024UN70"/>
<name>A0A024UN70_9STRA</name>
<dbReference type="GO" id="GO:0015629">
    <property type="term" value="C:actin cytoskeleton"/>
    <property type="evidence" value="ECO:0007669"/>
    <property type="project" value="InterPro"/>
</dbReference>
<dbReference type="PANTHER" id="PTHR11913">
    <property type="entry name" value="COFILIN-RELATED"/>
    <property type="match status" value="1"/>
</dbReference>
<dbReference type="Proteomes" id="UP000285060">
    <property type="component" value="Unassembled WGS sequence"/>
</dbReference>
<dbReference type="GO" id="GO:0003779">
    <property type="term" value="F:actin binding"/>
    <property type="evidence" value="ECO:0007669"/>
    <property type="project" value="UniProtKB-KW"/>
</dbReference>
<evidence type="ECO:0000313" key="5">
    <source>
        <dbReference type="EMBL" id="RHY27040.1"/>
    </source>
</evidence>
<evidence type="ECO:0000313" key="6">
    <source>
        <dbReference type="Proteomes" id="UP000285060"/>
    </source>
</evidence>
<dbReference type="SMART" id="SM00102">
    <property type="entry name" value="ADF"/>
    <property type="match status" value="1"/>
</dbReference>
<dbReference type="GeneID" id="20080187"/>
<dbReference type="InterPro" id="IPR002108">
    <property type="entry name" value="ADF-H"/>
</dbReference>